<gene>
    <name evidence="1" type="ORF">PHJA_001248600</name>
</gene>
<proteinExistence type="predicted"/>
<accession>A0A830BWB2</accession>
<dbReference type="EMBL" id="BMAC01000233">
    <property type="protein sequence ID" value="GFP91046.1"/>
    <property type="molecule type" value="Genomic_DNA"/>
</dbReference>
<keyword evidence="2" id="KW-1185">Reference proteome</keyword>
<comment type="caution">
    <text evidence="1">The sequence shown here is derived from an EMBL/GenBank/DDBJ whole genome shotgun (WGS) entry which is preliminary data.</text>
</comment>
<evidence type="ECO:0000313" key="2">
    <source>
        <dbReference type="Proteomes" id="UP000653305"/>
    </source>
</evidence>
<evidence type="ECO:0000313" key="1">
    <source>
        <dbReference type="EMBL" id="GFP91046.1"/>
    </source>
</evidence>
<protein>
    <submittedName>
        <fullName evidence="1">Protein eceriferum 1</fullName>
    </submittedName>
</protein>
<reference evidence="1" key="1">
    <citation type="submission" date="2020-07" db="EMBL/GenBank/DDBJ databases">
        <title>Ethylene signaling mediates host invasion by parasitic plants.</title>
        <authorList>
            <person name="Yoshida S."/>
        </authorList>
    </citation>
    <scope>NUCLEOTIDE SEQUENCE</scope>
    <source>
        <strain evidence="1">Okayama</strain>
    </source>
</reference>
<name>A0A830BWB2_9LAMI</name>
<sequence>MAMDMAWQLQVCGIGSMGNTFDIQVLDDGRQRKITFRTFSYSLSCFRECCTTKYGSRFRVIEQPKGITGSSIRPSSSSKLIESITGIYIYIYVPSF</sequence>
<organism evidence="1 2">
    <name type="scientific">Phtheirospermum japonicum</name>
    <dbReference type="NCBI Taxonomy" id="374723"/>
    <lineage>
        <taxon>Eukaryota</taxon>
        <taxon>Viridiplantae</taxon>
        <taxon>Streptophyta</taxon>
        <taxon>Embryophyta</taxon>
        <taxon>Tracheophyta</taxon>
        <taxon>Spermatophyta</taxon>
        <taxon>Magnoliopsida</taxon>
        <taxon>eudicotyledons</taxon>
        <taxon>Gunneridae</taxon>
        <taxon>Pentapetalae</taxon>
        <taxon>asterids</taxon>
        <taxon>lamiids</taxon>
        <taxon>Lamiales</taxon>
        <taxon>Orobanchaceae</taxon>
        <taxon>Orobanchaceae incertae sedis</taxon>
        <taxon>Phtheirospermum</taxon>
    </lineage>
</organism>
<dbReference type="AlphaFoldDB" id="A0A830BWB2"/>
<dbReference type="Proteomes" id="UP000653305">
    <property type="component" value="Unassembled WGS sequence"/>
</dbReference>